<comment type="caution">
    <text evidence="2">The sequence shown here is derived from an EMBL/GenBank/DDBJ whole genome shotgun (WGS) entry which is preliminary data.</text>
</comment>
<dbReference type="PANTHER" id="PTHR33375:SF1">
    <property type="entry name" value="CHROMOSOME-PARTITIONING PROTEIN PARB-RELATED"/>
    <property type="match status" value="1"/>
</dbReference>
<dbReference type="GO" id="GO:0045881">
    <property type="term" value="P:positive regulation of sporulation resulting in formation of a cellular spore"/>
    <property type="evidence" value="ECO:0007669"/>
    <property type="project" value="TreeGrafter"/>
</dbReference>
<dbReference type="Proteomes" id="UP000186736">
    <property type="component" value="Unassembled WGS sequence"/>
</dbReference>
<dbReference type="InterPro" id="IPR036086">
    <property type="entry name" value="ParB/Sulfiredoxin_sf"/>
</dbReference>
<dbReference type="SUPFAM" id="SSF110849">
    <property type="entry name" value="ParB/Sulfiredoxin"/>
    <property type="match status" value="1"/>
</dbReference>
<dbReference type="RefSeq" id="WP_075804042.1">
    <property type="nucleotide sequence ID" value="NZ_MKZO01000026.1"/>
</dbReference>
<dbReference type="Gene3D" id="1.10.10.2830">
    <property type="match status" value="1"/>
</dbReference>
<proteinExistence type="predicted"/>
<gene>
    <name evidence="2" type="ORF">PSEMO_32290</name>
</gene>
<feature type="domain" description="ParB/Spo0J HTH" evidence="1">
    <location>
        <begin position="132"/>
        <end position="200"/>
    </location>
</feature>
<organism evidence="2 3">
    <name type="scientific">Pseudomonas putida</name>
    <name type="common">Arthrobacter siderocapsulatus</name>
    <dbReference type="NCBI Taxonomy" id="303"/>
    <lineage>
        <taxon>Bacteria</taxon>
        <taxon>Pseudomonadati</taxon>
        <taxon>Pseudomonadota</taxon>
        <taxon>Gammaproteobacteria</taxon>
        <taxon>Pseudomonadales</taxon>
        <taxon>Pseudomonadaceae</taxon>
        <taxon>Pseudomonas</taxon>
    </lineage>
</organism>
<dbReference type="Pfam" id="PF17762">
    <property type="entry name" value="HTH_ParB"/>
    <property type="match status" value="1"/>
</dbReference>
<dbReference type="GO" id="GO:0005694">
    <property type="term" value="C:chromosome"/>
    <property type="evidence" value="ECO:0007669"/>
    <property type="project" value="TreeGrafter"/>
</dbReference>
<sequence length="283" mass="30521">MAKSFKQMIKDGEVRRADAMKVQLEDLHEEPGFNLRIEGEALEASIDALAEFIANGGQIPALEVRPRAEGGVWIVDGHRRPRALIKLDNAGRLPRTPNKDDPSILEAWVAVTAFEGSDADRVARIISSQENEKLSPLELAEGYKRLRAFGWTVVQIAKKVGKTRQHVEQVVTVGNANTDVQNLVAAGQVSATTAAQVVRAHGDDAGKVLGAELQKAQAKGKTKVTAGTIKGPSVPKPRLEAVHTASRNLIASLDEIDEDSKSLTLSTALVLELRKALEAAQPR</sequence>
<dbReference type="InterPro" id="IPR041468">
    <property type="entry name" value="HTH_ParB/Spo0J"/>
</dbReference>
<dbReference type="Gene3D" id="3.90.1530.30">
    <property type="match status" value="1"/>
</dbReference>
<dbReference type="PANTHER" id="PTHR33375">
    <property type="entry name" value="CHROMOSOME-PARTITIONING PROTEIN PARB-RELATED"/>
    <property type="match status" value="1"/>
</dbReference>
<evidence type="ECO:0000313" key="3">
    <source>
        <dbReference type="Proteomes" id="UP000186736"/>
    </source>
</evidence>
<evidence type="ECO:0000259" key="1">
    <source>
        <dbReference type="Pfam" id="PF17762"/>
    </source>
</evidence>
<protein>
    <recommendedName>
        <fullName evidence="1">ParB/Spo0J HTH domain-containing protein</fullName>
    </recommendedName>
</protein>
<dbReference type="GO" id="GO:0007059">
    <property type="term" value="P:chromosome segregation"/>
    <property type="evidence" value="ECO:0007669"/>
    <property type="project" value="TreeGrafter"/>
</dbReference>
<name>A0A1Q9R372_PSEPU</name>
<dbReference type="InterPro" id="IPR050336">
    <property type="entry name" value="Chromosome_partition/occlusion"/>
</dbReference>
<dbReference type="SUPFAM" id="SSF109709">
    <property type="entry name" value="KorB DNA-binding domain-like"/>
    <property type="match status" value="1"/>
</dbReference>
<dbReference type="EMBL" id="MKZO01000026">
    <property type="protein sequence ID" value="OLS61856.1"/>
    <property type="molecule type" value="Genomic_DNA"/>
</dbReference>
<dbReference type="AlphaFoldDB" id="A0A1Q9R372"/>
<evidence type="ECO:0000313" key="2">
    <source>
        <dbReference type="EMBL" id="OLS61856.1"/>
    </source>
</evidence>
<reference evidence="2 3" key="1">
    <citation type="submission" date="2016-10" db="EMBL/GenBank/DDBJ databases">
        <title>Genome Sequence of Pseudomonas putida GM4FR.</title>
        <authorList>
            <person name="Poehlein A."/>
            <person name="Wemheuer F."/>
            <person name="Hollensteiner J."/>
            <person name="Wemheuer B."/>
        </authorList>
    </citation>
    <scope>NUCLEOTIDE SEQUENCE [LARGE SCALE GENOMIC DNA]</scope>
    <source>
        <strain evidence="2 3">GM4FR</strain>
    </source>
</reference>
<accession>A0A1Q9R372</accession>
<dbReference type="CDD" id="cd16387">
    <property type="entry name" value="ParB_N_Srx"/>
    <property type="match status" value="1"/>
</dbReference>
<dbReference type="OrthoDB" id="6846089at2"/>